<evidence type="ECO:0000313" key="3">
    <source>
        <dbReference type="Proteomes" id="UP000072389"/>
    </source>
</evidence>
<dbReference type="EMBL" id="CP018664">
    <property type="protein sequence ID" value="APP31598.1"/>
    <property type="molecule type" value="Genomic_DNA"/>
</dbReference>
<reference evidence="2 3" key="1">
    <citation type="journal article" date="2014" name="Antimicrob. Agents Chemother.">
        <title>Triclosan can select for an AdeIJK-overexpressing mutant of Acinetobacter baumannii ATCC 17978 that displays reduced susceptibility to multiple antibiotics.</title>
        <authorList>
            <person name="Fernando D.M."/>
            <person name="Xu W."/>
            <person name="Loewen P.C."/>
            <person name="Zhanel G.G."/>
            <person name="Kumar A."/>
        </authorList>
    </citation>
    <scope>NUCLEOTIDE SEQUENCE [LARGE SCALE GENOMIC DNA]</scope>
    <source>
        <strain evidence="2 3">ATCC 17978</strain>
    </source>
</reference>
<feature type="transmembrane region" description="Helical" evidence="1">
    <location>
        <begin position="12"/>
        <end position="27"/>
    </location>
</feature>
<keyword evidence="1" id="KW-1133">Transmembrane helix</keyword>
<proteinExistence type="predicted"/>
<organism evidence="2 3">
    <name type="scientific">Acinetobacter baumannii</name>
    <dbReference type="NCBI Taxonomy" id="470"/>
    <lineage>
        <taxon>Bacteria</taxon>
        <taxon>Pseudomonadati</taxon>
        <taxon>Pseudomonadota</taxon>
        <taxon>Gammaproteobacteria</taxon>
        <taxon>Moraxellales</taxon>
        <taxon>Moraxellaceae</taxon>
        <taxon>Acinetobacter</taxon>
        <taxon>Acinetobacter calcoaceticus/baumannii complex</taxon>
    </lineage>
</organism>
<name>A0A7U4X9K9_ACIBA</name>
<keyword evidence="1" id="KW-0472">Membrane</keyword>
<evidence type="ECO:0000256" key="1">
    <source>
        <dbReference type="SAM" id="Phobius"/>
    </source>
</evidence>
<accession>A0A7U4X9K9</accession>
<sequence>MKIKNYTPTKGFIWILLLVVFIAWVVYKCVPLTNEEREGELRRLMEAKNRRLAQEFDAITDTDRARLPKYDSRKFILIKRNKRFWLIPKEYYGVDGLNVIWPDTVNDLLNKKWKNEFGYGTFFRISMYSKQYYDGDLNTFNYVLCTSKINRFKWNGILIRIYNAHFINITDEQYLDVCLTTLKILNVKIKELHFVN</sequence>
<keyword evidence="1" id="KW-0812">Transmembrane</keyword>
<protein>
    <submittedName>
        <fullName evidence="2">Uncharacterized protein</fullName>
    </submittedName>
</protein>
<dbReference type="AlphaFoldDB" id="A0A7U4X9K9"/>
<dbReference type="RefSeq" id="WP_000694999.1">
    <property type="nucleotide sequence ID" value="NZ_CAUZGM010000005.1"/>
</dbReference>
<evidence type="ECO:0000313" key="2">
    <source>
        <dbReference type="EMBL" id="APP31598.1"/>
    </source>
</evidence>
<gene>
    <name evidence="2" type="ORF">AUO97_12590</name>
</gene>
<dbReference type="Proteomes" id="UP000072389">
    <property type="component" value="Chromosome"/>
</dbReference>